<keyword evidence="5 6" id="KW-0472">Membrane</keyword>
<name>A0A6I4V4F0_9SPHN</name>
<keyword evidence="2" id="KW-1003">Cell membrane</keyword>
<dbReference type="GO" id="GO:0005886">
    <property type="term" value="C:plasma membrane"/>
    <property type="evidence" value="ECO:0007669"/>
    <property type="project" value="UniProtKB-SubCell"/>
</dbReference>
<feature type="transmembrane region" description="Helical" evidence="6">
    <location>
        <begin position="130"/>
        <end position="149"/>
    </location>
</feature>
<evidence type="ECO:0000256" key="3">
    <source>
        <dbReference type="ARBA" id="ARBA00022692"/>
    </source>
</evidence>
<dbReference type="Proteomes" id="UP000471435">
    <property type="component" value="Unassembled WGS sequence"/>
</dbReference>
<feature type="transmembrane region" description="Helical" evidence="6">
    <location>
        <begin position="378"/>
        <end position="398"/>
    </location>
</feature>
<feature type="transmembrane region" description="Helical" evidence="6">
    <location>
        <begin position="92"/>
        <end position="110"/>
    </location>
</feature>
<keyword evidence="3 6" id="KW-0812">Transmembrane</keyword>
<dbReference type="PANTHER" id="PTHR30250">
    <property type="entry name" value="PST FAMILY PREDICTED COLANIC ACID TRANSPORTER"/>
    <property type="match status" value="1"/>
</dbReference>
<evidence type="ECO:0000313" key="8">
    <source>
        <dbReference type="Proteomes" id="UP000471435"/>
    </source>
</evidence>
<dbReference type="AlphaFoldDB" id="A0A6I4V4F0"/>
<keyword evidence="4 6" id="KW-1133">Transmembrane helix</keyword>
<evidence type="ECO:0000256" key="1">
    <source>
        <dbReference type="ARBA" id="ARBA00004651"/>
    </source>
</evidence>
<reference evidence="7 8" key="1">
    <citation type="submission" date="2019-12" db="EMBL/GenBank/DDBJ databases">
        <title>Genomic-based taxomic classification of the family Erythrobacteraceae.</title>
        <authorList>
            <person name="Xu L."/>
        </authorList>
    </citation>
    <scope>NUCLEOTIDE SEQUENCE [LARGE SCALE GENOMIC DNA]</scope>
    <source>
        <strain evidence="7 8">SW-109</strain>
    </source>
</reference>
<feature type="transmembrane region" description="Helical" evidence="6">
    <location>
        <begin position="307"/>
        <end position="330"/>
    </location>
</feature>
<dbReference type="EMBL" id="WTYP01000002">
    <property type="protein sequence ID" value="MXP47720.1"/>
    <property type="molecule type" value="Genomic_DNA"/>
</dbReference>
<dbReference type="PANTHER" id="PTHR30250:SF26">
    <property type="entry name" value="PSMA PROTEIN"/>
    <property type="match status" value="1"/>
</dbReference>
<evidence type="ECO:0000256" key="6">
    <source>
        <dbReference type="SAM" id="Phobius"/>
    </source>
</evidence>
<organism evidence="7 8">
    <name type="scientific">Pontixanthobacter luteolus</name>
    <dbReference type="NCBI Taxonomy" id="295089"/>
    <lineage>
        <taxon>Bacteria</taxon>
        <taxon>Pseudomonadati</taxon>
        <taxon>Pseudomonadota</taxon>
        <taxon>Alphaproteobacteria</taxon>
        <taxon>Sphingomonadales</taxon>
        <taxon>Erythrobacteraceae</taxon>
        <taxon>Pontixanthobacter</taxon>
    </lineage>
</organism>
<protein>
    <recommendedName>
        <fullName evidence="9">Membrane protein involved in the export of O-antigen and teichoic acid</fullName>
    </recommendedName>
</protein>
<evidence type="ECO:0008006" key="9">
    <source>
        <dbReference type="Google" id="ProtNLM"/>
    </source>
</evidence>
<evidence type="ECO:0000313" key="7">
    <source>
        <dbReference type="EMBL" id="MXP47720.1"/>
    </source>
</evidence>
<proteinExistence type="predicted"/>
<evidence type="ECO:0000256" key="5">
    <source>
        <dbReference type="ARBA" id="ARBA00023136"/>
    </source>
</evidence>
<comment type="subcellular location">
    <subcellularLocation>
        <location evidence="1">Cell membrane</location>
        <topology evidence="1">Multi-pass membrane protein</topology>
    </subcellularLocation>
</comment>
<dbReference type="OrthoDB" id="7011692at2"/>
<keyword evidence="8" id="KW-1185">Reference proteome</keyword>
<feature type="transmembrane region" description="Helical" evidence="6">
    <location>
        <begin position="342"/>
        <end position="366"/>
    </location>
</feature>
<feature type="transmembrane region" description="Helical" evidence="6">
    <location>
        <begin position="404"/>
        <end position="430"/>
    </location>
</feature>
<evidence type="ECO:0000256" key="4">
    <source>
        <dbReference type="ARBA" id="ARBA00022989"/>
    </source>
</evidence>
<sequence>MNGVRTRLVQASGASGLSLLARMLEQLLLVPVLLAAWSADLFGEWLLIAAIPIYLSLFDLGVVQSGSNELARRAGENDDQAVRSFFRDYTSFFVKWSAAIFVGLAITVTLSPVADWLGLSIIDNAQAGQIFLMLIGATLISQNSMALLGGMRARRILPAGLLIRALGAFARLGGAFLAVSLMDAGPVALAAIMLSSRAIEYAVQAALLKRQDLSVSFNPWRKSEESMRPFVISGLEFLLFPLAQAILLQGAIVVAGLTLGSAAVAIFATHRTLARVTSQIVRLVAVPLRAESGLMQSKENLPELRSILLSVSRLTFWAALACAGILWFAGKPVFDAWTGEKIAYAPALFAAMILATIFETVWSVAASIRLGSNRHRPIAWGYLTISLAALAAMAGLAENGGLEALGWIAAAAELAMLVLTIPVTVALLGVPVRRFMLSLIIPPLAELRQLATFLFSRARRTQ</sequence>
<dbReference type="InterPro" id="IPR050833">
    <property type="entry name" value="Poly_Biosynth_Transport"/>
</dbReference>
<evidence type="ECO:0000256" key="2">
    <source>
        <dbReference type="ARBA" id="ARBA00022475"/>
    </source>
</evidence>
<gene>
    <name evidence="7" type="ORF">GRI43_10035</name>
</gene>
<accession>A0A6I4V4F0</accession>
<comment type="caution">
    <text evidence="7">The sequence shown here is derived from an EMBL/GenBank/DDBJ whole genome shotgun (WGS) entry which is preliminary data.</text>
</comment>
<dbReference type="RefSeq" id="WP_160730980.1">
    <property type="nucleotide sequence ID" value="NZ_WTYP01000002.1"/>
</dbReference>
<feature type="transmembrane region" description="Helical" evidence="6">
    <location>
        <begin position="253"/>
        <end position="273"/>
    </location>
</feature>
<feature type="transmembrane region" description="Helical" evidence="6">
    <location>
        <begin position="45"/>
        <end position="63"/>
    </location>
</feature>